<evidence type="ECO:0000313" key="10">
    <source>
        <dbReference type="Proteomes" id="UP000295830"/>
    </source>
</evidence>
<keyword evidence="7" id="KW-0732">Signal</keyword>
<comment type="caution">
    <text evidence="9">The sequence shown here is derived from an EMBL/GenBank/DDBJ whole genome shotgun (WGS) entry which is preliminary data.</text>
</comment>
<keyword evidence="10" id="KW-1185">Reference proteome</keyword>
<feature type="domain" description="Cytochrome c" evidence="8">
    <location>
        <begin position="26"/>
        <end position="106"/>
    </location>
</feature>
<reference evidence="9 10" key="1">
    <citation type="submission" date="2019-03" db="EMBL/GenBank/DDBJ databases">
        <title>Genomic Encyclopedia of Type Strains, Phase IV (KMG-IV): sequencing the most valuable type-strain genomes for metagenomic binning, comparative biology and taxonomic classification.</title>
        <authorList>
            <person name="Goeker M."/>
        </authorList>
    </citation>
    <scope>NUCLEOTIDE SEQUENCE [LARGE SCALE GENOMIC DNA]</scope>
    <source>
        <strain evidence="9 10">DSM 15505</strain>
    </source>
</reference>
<gene>
    <name evidence="9" type="ORF">DES49_1928</name>
</gene>
<dbReference type="AlphaFoldDB" id="A0A4R7JQV5"/>
<dbReference type="Gene3D" id="1.10.760.10">
    <property type="entry name" value="Cytochrome c-like domain"/>
    <property type="match status" value="1"/>
</dbReference>
<dbReference type="InterPro" id="IPR002323">
    <property type="entry name" value="Cyt_CIE"/>
</dbReference>
<proteinExistence type="predicted"/>
<evidence type="ECO:0000256" key="2">
    <source>
        <dbReference type="ARBA" id="ARBA00022617"/>
    </source>
</evidence>
<accession>A0A4R7JQV5</accession>
<dbReference type="Proteomes" id="UP000295830">
    <property type="component" value="Unassembled WGS sequence"/>
</dbReference>
<dbReference type="OrthoDB" id="9814708at2"/>
<protein>
    <submittedName>
        <fullName evidence="9">Cytochrome c5</fullName>
    </submittedName>
</protein>
<evidence type="ECO:0000256" key="7">
    <source>
        <dbReference type="SAM" id="SignalP"/>
    </source>
</evidence>
<evidence type="ECO:0000256" key="5">
    <source>
        <dbReference type="ARBA" id="ARBA00023004"/>
    </source>
</evidence>
<dbReference type="PANTHER" id="PTHR40942:SF2">
    <property type="entry name" value="CYTOCHROME-RELATED"/>
    <property type="match status" value="1"/>
</dbReference>
<name>A0A4R7JQV5_9GAMM</name>
<dbReference type="GO" id="GO:0020037">
    <property type="term" value="F:heme binding"/>
    <property type="evidence" value="ECO:0007669"/>
    <property type="project" value="InterPro"/>
</dbReference>
<keyword evidence="5 6" id="KW-0408">Iron</keyword>
<keyword evidence="3 6" id="KW-0479">Metal-binding</keyword>
<evidence type="ECO:0000256" key="1">
    <source>
        <dbReference type="ARBA" id="ARBA00022448"/>
    </source>
</evidence>
<dbReference type="PROSITE" id="PS51007">
    <property type="entry name" value="CYTC"/>
    <property type="match status" value="1"/>
</dbReference>
<dbReference type="GO" id="GO:0005506">
    <property type="term" value="F:iron ion binding"/>
    <property type="evidence" value="ECO:0007669"/>
    <property type="project" value="InterPro"/>
</dbReference>
<sequence>MKATVKPIATLGAIVLMGAATTALAQDERSGEEVYSNNCTACHDSGAAGAPKIGDAESWGDRLDKGKETLYENSISGIRAMPPKGTCADCSEQEVKNAVDYMLSETL</sequence>
<evidence type="ECO:0000256" key="6">
    <source>
        <dbReference type="PROSITE-ProRule" id="PRU00433"/>
    </source>
</evidence>
<dbReference type="RefSeq" id="WP_133736193.1">
    <property type="nucleotide sequence ID" value="NZ_SOAX01000004.1"/>
</dbReference>
<dbReference type="EMBL" id="SOAX01000004">
    <property type="protein sequence ID" value="TDT40164.1"/>
    <property type="molecule type" value="Genomic_DNA"/>
</dbReference>
<dbReference type="SUPFAM" id="SSF46626">
    <property type="entry name" value="Cytochrome c"/>
    <property type="match status" value="1"/>
</dbReference>
<evidence type="ECO:0000313" key="9">
    <source>
        <dbReference type="EMBL" id="TDT40164.1"/>
    </source>
</evidence>
<evidence type="ECO:0000256" key="3">
    <source>
        <dbReference type="ARBA" id="ARBA00022723"/>
    </source>
</evidence>
<dbReference type="GO" id="GO:0009055">
    <property type="term" value="F:electron transfer activity"/>
    <property type="evidence" value="ECO:0007669"/>
    <property type="project" value="InterPro"/>
</dbReference>
<evidence type="ECO:0000256" key="4">
    <source>
        <dbReference type="ARBA" id="ARBA00022982"/>
    </source>
</evidence>
<keyword evidence="4" id="KW-0249">Electron transport</keyword>
<dbReference type="PRINTS" id="PR00607">
    <property type="entry name" value="CYTCHROMECIE"/>
</dbReference>
<evidence type="ECO:0000259" key="8">
    <source>
        <dbReference type="PROSITE" id="PS51007"/>
    </source>
</evidence>
<feature type="chain" id="PRO_5020677802" evidence="7">
    <location>
        <begin position="26"/>
        <end position="107"/>
    </location>
</feature>
<keyword evidence="2 6" id="KW-0349">Heme</keyword>
<dbReference type="Pfam" id="PF13442">
    <property type="entry name" value="Cytochrome_CBB3"/>
    <property type="match status" value="1"/>
</dbReference>
<keyword evidence="1" id="KW-0813">Transport</keyword>
<dbReference type="InterPro" id="IPR036909">
    <property type="entry name" value="Cyt_c-like_dom_sf"/>
</dbReference>
<dbReference type="InterPro" id="IPR009056">
    <property type="entry name" value="Cyt_c-like_dom"/>
</dbReference>
<feature type="signal peptide" evidence="7">
    <location>
        <begin position="1"/>
        <end position="25"/>
    </location>
</feature>
<dbReference type="PANTHER" id="PTHR40942">
    <property type="match status" value="1"/>
</dbReference>
<organism evidence="9 10">
    <name type="scientific">Halospina denitrificans</name>
    <dbReference type="NCBI Taxonomy" id="332522"/>
    <lineage>
        <taxon>Bacteria</taxon>
        <taxon>Pseudomonadati</taxon>
        <taxon>Pseudomonadota</taxon>
        <taxon>Gammaproteobacteria</taxon>
        <taxon>Halospina</taxon>
    </lineage>
</organism>